<dbReference type="InterPro" id="IPR022417">
    <property type="entry name" value="Porphobilin_deaminase_N"/>
</dbReference>
<dbReference type="SUPFAM" id="SSF53850">
    <property type="entry name" value="Periplasmic binding protein-like II"/>
    <property type="match status" value="1"/>
</dbReference>
<dbReference type="AlphaFoldDB" id="E6SLS5"/>
<keyword evidence="11" id="KW-1185">Reference proteome</keyword>
<dbReference type="GO" id="GO:0006782">
    <property type="term" value="P:protoporphyrinogen IX biosynthetic process"/>
    <property type="evidence" value="ECO:0007669"/>
    <property type="project" value="UniProtKB-UniRule"/>
</dbReference>
<keyword evidence="4 7" id="KW-0808">Transferase</keyword>
<dbReference type="InterPro" id="IPR000860">
    <property type="entry name" value="HemC"/>
</dbReference>
<dbReference type="SUPFAM" id="SSF54782">
    <property type="entry name" value="Porphobilinogen deaminase (hydroxymethylbilane synthase), C-terminal domain"/>
    <property type="match status" value="1"/>
</dbReference>
<feature type="domain" description="Porphobilinogen deaminase N-terminal" evidence="8">
    <location>
        <begin position="6"/>
        <end position="230"/>
    </location>
</feature>
<evidence type="ECO:0000256" key="4">
    <source>
        <dbReference type="ARBA" id="ARBA00022679"/>
    </source>
</evidence>
<gene>
    <name evidence="7" type="primary">hemC</name>
    <name evidence="10" type="ordered locus">Tmar_1261</name>
</gene>
<feature type="domain" description="Porphobilinogen deaminase C-terminal" evidence="9">
    <location>
        <begin position="243"/>
        <end position="312"/>
    </location>
</feature>
<comment type="subunit">
    <text evidence="3 7">Monomer.</text>
</comment>
<dbReference type="GO" id="GO:0004418">
    <property type="term" value="F:hydroxymethylbilane synthase activity"/>
    <property type="evidence" value="ECO:0007669"/>
    <property type="project" value="UniProtKB-UniRule"/>
</dbReference>
<evidence type="ECO:0000259" key="8">
    <source>
        <dbReference type="Pfam" id="PF01379"/>
    </source>
</evidence>
<dbReference type="PANTHER" id="PTHR11557">
    <property type="entry name" value="PORPHOBILINOGEN DEAMINASE"/>
    <property type="match status" value="1"/>
</dbReference>
<dbReference type="PIRSF" id="PIRSF001438">
    <property type="entry name" value="4pyrrol_synth_OHMeBilane_synth"/>
    <property type="match status" value="1"/>
</dbReference>
<dbReference type="Proteomes" id="UP000008915">
    <property type="component" value="Chromosome"/>
</dbReference>
<dbReference type="HAMAP" id="MF_00260">
    <property type="entry name" value="Porphobil_deam"/>
    <property type="match status" value="1"/>
</dbReference>
<reference evidence="10 11" key="1">
    <citation type="journal article" date="2010" name="Stand. Genomic Sci.">
        <title>Complete genome sequence of Thermaerobacter marianensis type strain (7p75a).</title>
        <authorList>
            <person name="Han C."/>
            <person name="Gu W."/>
            <person name="Zhang X."/>
            <person name="Lapidus A."/>
            <person name="Nolan M."/>
            <person name="Copeland A."/>
            <person name="Lucas S."/>
            <person name="Del Rio T.G."/>
            <person name="Tice H."/>
            <person name="Cheng J.F."/>
            <person name="Tapia R."/>
            <person name="Goodwin L."/>
            <person name="Pitluck S."/>
            <person name="Pagani I."/>
            <person name="Ivanova N."/>
            <person name="Mavromatis K."/>
            <person name="Mikhailova N."/>
            <person name="Pati A."/>
            <person name="Chen A."/>
            <person name="Palaniappan K."/>
            <person name="Land M."/>
            <person name="Hauser L."/>
            <person name="Chang Y.J."/>
            <person name="Jeffries C.D."/>
            <person name="Schneider S."/>
            <person name="Rohde M."/>
            <person name="Goker M."/>
            <person name="Pukall R."/>
            <person name="Woyke T."/>
            <person name="Bristow J."/>
            <person name="Eisen J.A."/>
            <person name="Markowitz V."/>
            <person name="Hugenholtz P."/>
            <person name="Kyrpides N.C."/>
            <person name="Klenk H.P."/>
            <person name="Detter J.C."/>
        </authorList>
    </citation>
    <scope>NUCLEOTIDE SEQUENCE [LARGE SCALE GENOMIC DNA]</scope>
    <source>
        <strain evidence="11">ATCC 700841 / DSM 12885 / JCM 10246 / 7p75a</strain>
    </source>
</reference>
<evidence type="ECO:0000256" key="3">
    <source>
        <dbReference type="ARBA" id="ARBA00011245"/>
    </source>
</evidence>
<dbReference type="OrthoDB" id="9810298at2"/>
<reference evidence="11" key="2">
    <citation type="journal article" date="2010" name="Stand. Genomic Sci.">
        <title>Complete genome sequence of Thermaerobacter marianensis type strain (7p75aT).</title>
        <authorList>
            <person name="Han C."/>
            <person name="Gu W."/>
            <person name="Zhang X."/>
            <person name="Lapidus A."/>
            <person name="Nolan M."/>
            <person name="Copeland A."/>
            <person name="Lucas S."/>
            <person name="Glavina Del Rio T."/>
            <person name="Tice H."/>
            <person name="Cheng J."/>
            <person name="Tapia R."/>
            <person name="Goodwin L."/>
            <person name="Pitluck S."/>
            <person name="Pagani I."/>
            <person name="Ivanova N."/>
            <person name="Mavromatis K."/>
            <person name="Mikhailova N."/>
            <person name="Pati A."/>
            <person name="Chen A."/>
            <person name="Palaniappan K."/>
            <person name="Land M."/>
            <person name="Hauser L."/>
            <person name="Chang Y."/>
            <person name="Jeffries C."/>
            <person name="Schneider S."/>
            <person name="Rohde M."/>
            <person name="Goker M."/>
            <person name="Pukall R."/>
            <person name="Woyke T."/>
            <person name="Bristow J."/>
            <person name="Eisen J."/>
            <person name="Markowitz V."/>
            <person name="Hugenholtz P."/>
            <person name="Kyrpides N."/>
            <person name="Klenk H."/>
            <person name="Detter J."/>
        </authorList>
    </citation>
    <scope>NUCLEOTIDE SEQUENCE [LARGE SCALE GENOMIC DNA]</scope>
    <source>
        <strain evidence="11">ATCC 700841 / DSM 12885 / JCM 10246 / 7p75a</strain>
    </source>
</reference>
<comment type="miscellaneous">
    <text evidence="7">The porphobilinogen subunits are added to the dipyrromethane group.</text>
</comment>
<organism evidence="10 11">
    <name type="scientific">Thermaerobacter marianensis (strain ATCC 700841 / DSM 12885 / JCM 10246 / 7p75a)</name>
    <dbReference type="NCBI Taxonomy" id="644966"/>
    <lineage>
        <taxon>Bacteria</taxon>
        <taxon>Bacillati</taxon>
        <taxon>Bacillota</taxon>
        <taxon>Clostridia</taxon>
        <taxon>Eubacteriales</taxon>
        <taxon>Clostridiales Family XVII. Incertae Sedis</taxon>
        <taxon>Thermaerobacter</taxon>
    </lineage>
</organism>
<dbReference type="EMBL" id="CP002344">
    <property type="protein sequence ID" value="ADU51374.1"/>
    <property type="molecule type" value="Genomic_DNA"/>
</dbReference>
<dbReference type="STRING" id="644966.Tmar_1261"/>
<dbReference type="EC" id="2.5.1.61" evidence="7"/>
<dbReference type="NCBIfam" id="TIGR00212">
    <property type="entry name" value="hemC"/>
    <property type="match status" value="1"/>
</dbReference>
<feature type="modified residue" description="S-(dipyrrolylmethanemethyl)cysteine" evidence="7">
    <location>
        <position position="259"/>
    </location>
</feature>
<evidence type="ECO:0000256" key="5">
    <source>
        <dbReference type="ARBA" id="ARBA00023244"/>
    </source>
</evidence>
<evidence type="ECO:0000256" key="1">
    <source>
        <dbReference type="ARBA" id="ARBA00002869"/>
    </source>
</evidence>
<dbReference type="Gene3D" id="3.30.160.40">
    <property type="entry name" value="Porphobilinogen deaminase, C-terminal domain"/>
    <property type="match status" value="1"/>
</dbReference>
<protein>
    <recommendedName>
        <fullName evidence="7">Porphobilinogen deaminase</fullName>
        <shortName evidence="7">PBG</shortName>
        <ecNumber evidence="7">2.5.1.61</ecNumber>
    </recommendedName>
    <alternativeName>
        <fullName evidence="7">Hydroxymethylbilane synthase</fullName>
        <shortName evidence="7">HMBS</shortName>
    </alternativeName>
    <alternativeName>
        <fullName evidence="7">Pre-uroporphyrinogen synthase</fullName>
    </alternativeName>
</protein>
<dbReference type="HOGENOM" id="CLU_019704_0_2_9"/>
<dbReference type="Pfam" id="PF03900">
    <property type="entry name" value="Porphobil_deamC"/>
    <property type="match status" value="1"/>
</dbReference>
<dbReference type="InterPro" id="IPR022418">
    <property type="entry name" value="Porphobilinogen_deaminase_C"/>
</dbReference>
<comment type="similarity">
    <text evidence="2 7">Belongs to the HMBS family.</text>
</comment>
<accession>E6SLS5</accession>
<dbReference type="RefSeq" id="WP_013495679.1">
    <property type="nucleotide sequence ID" value="NC_014831.1"/>
</dbReference>
<evidence type="ECO:0000313" key="11">
    <source>
        <dbReference type="Proteomes" id="UP000008915"/>
    </source>
</evidence>
<proteinExistence type="inferred from homology"/>
<dbReference type="PRINTS" id="PR00151">
    <property type="entry name" value="PORPHBDMNASE"/>
</dbReference>
<dbReference type="InterPro" id="IPR036803">
    <property type="entry name" value="Porphobilinogen_deaminase_C_sf"/>
</dbReference>
<sequence length="335" mass="35627">MTAPVVRIGTRASALARIQAQWVARELQRHHPGLQVELVPVTTHGDRHRARPLYTLDTPGAFVKELEEALRAGIIDLAVHSAKDVPTRLPEGLELAAFPQREDPGDALVLPRSQEGLGPNGRDAGRGAGMTALELLPPGARVGTSSLRRQAWLRARRPDLKVEPARGNLDTRLRRLDEGAWDALVLAAAGLRRLGVGHRITAAIPPRALLPAPGQGALAVEIRASDDATRRLVQVLDRPEVALAVRAERAFLAELGGTCRIPLGAWARLEGPRLRLAGMVAAPDGDPWLEEEVEGPATDPEAVGRELAERLRARGAESVLAAAGAAPGRGAAGRA</sequence>
<dbReference type="Gene3D" id="3.40.190.10">
    <property type="entry name" value="Periplasmic binding protein-like II"/>
    <property type="match status" value="2"/>
</dbReference>
<evidence type="ECO:0000313" key="10">
    <source>
        <dbReference type="EMBL" id="ADU51374.1"/>
    </source>
</evidence>
<evidence type="ECO:0000256" key="6">
    <source>
        <dbReference type="ARBA" id="ARBA00048169"/>
    </source>
</evidence>
<dbReference type="Pfam" id="PF01379">
    <property type="entry name" value="Porphobil_deam"/>
    <property type="match status" value="1"/>
</dbReference>
<dbReference type="FunFam" id="3.40.190.10:FF:000005">
    <property type="entry name" value="Porphobilinogen deaminase"/>
    <property type="match status" value="1"/>
</dbReference>
<dbReference type="UniPathway" id="UPA00251">
    <property type="reaction ID" value="UER00319"/>
</dbReference>
<comment type="pathway">
    <text evidence="7">Porphyrin-containing compound metabolism; protoporphyrin-IX biosynthesis; coproporphyrinogen-III from 5-aminolevulinate: step 2/4.</text>
</comment>
<name>E6SLS5_THEM7</name>
<dbReference type="GO" id="GO:0005737">
    <property type="term" value="C:cytoplasm"/>
    <property type="evidence" value="ECO:0007669"/>
    <property type="project" value="UniProtKB-UniRule"/>
</dbReference>
<evidence type="ECO:0000256" key="7">
    <source>
        <dbReference type="HAMAP-Rule" id="MF_00260"/>
    </source>
</evidence>
<dbReference type="PANTHER" id="PTHR11557:SF0">
    <property type="entry name" value="PORPHOBILINOGEN DEAMINASE"/>
    <property type="match status" value="1"/>
</dbReference>
<evidence type="ECO:0000256" key="2">
    <source>
        <dbReference type="ARBA" id="ARBA00005638"/>
    </source>
</evidence>
<comment type="catalytic activity">
    <reaction evidence="6 7">
        <text>4 porphobilinogen + H2O = hydroxymethylbilane + 4 NH4(+)</text>
        <dbReference type="Rhea" id="RHEA:13185"/>
        <dbReference type="ChEBI" id="CHEBI:15377"/>
        <dbReference type="ChEBI" id="CHEBI:28938"/>
        <dbReference type="ChEBI" id="CHEBI:57845"/>
        <dbReference type="ChEBI" id="CHEBI:58126"/>
        <dbReference type="EC" id="2.5.1.61"/>
    </reaction>
</comment>
<dbReference type="eggNOG" id="COG0181">
    <property type="taxonomic scope" value="Bacteria"/>
</dbReference>
<evidence type="ECO:0000259" key="9">
    <source>
        <dbReference type="Pfam" id="PF03900"/>
    </source>
</evidence>
<dbReference type="KEGG" id="tmr:Tmar_1261"/>
<keyword evidence="5 7" id="KW-0627">Porphyrin biosynthesis</keyword>
<comment type="function">
    <text evidence="1 7">Tetrapolymerization of the monopyrrole PBG into the hydroxymethylbilane pre-uroporphyrinogen in several discrete steps.</text>
</comment>
<comment type="cofactor">
    <cofactor evidence="7">
        <name>dipyrromethane</name>
        <dbReference type="ChEBI" id="CHEBI:60342"/>
    </cofactor>
    <text evidence="7">Binds 1 dipyrromethane group covalently.</text>
</comment>